<comment type="caution">
    <text evidence="3">The sequence shown here is derived from an EMBL/GenBank/DDBJ whole genome shotgun (WGS) entry which is preliminary data.</text>
</comment>
<keyword evidence="4" id="KW-1185">Reference proteome</keyword>
<evidence type="ECO:0000256" key="1">
    <source>
        <dbReference type="SAM" id="MobiDB-lite"/>
    </source>
</evidence>
<proteinExistence type="predicted"/>
<evidence type="ECO:0000313" key="4">
    <source>
        <dbReference type="Proteomes" id="UP001302316"/>
    </source>
</evidence>
<feature type="region of interest" description="Disordered" evidence="1">
    <location>
        <begin position="90"/>
        <end position="109"/>
    </location>
</feature>
<dbReference type="RefSeq" id="WP_346053185.1">
    <property type="nucleotide sequence ID" value="NZ_JAYGII010000050.1"/>
</dbReference>
<evidence type="ECO:0000313" key="3">
    <source>
        <dbReference type="EMBL" id="MEA5446714.1"/>
    </source>
</evidence>
<sequence length="127" mass="13575">MTDARRQLAALMLSLLALVAFSGSVLADCVEALSEPAAGDCHEMAAMDCPHHHAGEACLEAADCNGGEDGLIPSERKQDRDAQPDAVALVLSTGPPPTTARIAERPRSPSYLPNARQRYLECCRFLE</sequence>
<gene>
    <name evidence="3" type="ORF">VCB98_12880</name>
</gene>
<name>A0AAP6MKQ2_9GAMM</name>
<organism evidence="3 4">
    <name type="scientific">Natronospira elongata</name>
    <dbReference type="NCBI Taxonomy" id="3110268"/>
    <lineage>
        <taxon>Bacteria</taxon>
        <taxon>Pseudomonadati</taxon>
        <taxon>Pseudomonadota</taxon>
        <taxon>Gammaproteobacteria</taxon>
        <taxon>Natronospirales</taxon>
        <taxon>Natronospiraceae</taxon>
        <taxon>Natronospira</taxon>
    </lineage>
</organism>
<feature type="signal peptide" evidence="2">
    <location>
        <begin position="1"/>
        <end position="27"/>
    </location>
</feature>
<keyword evidence="2" id="KW-0732">Signal</keyword>
<evidence type="ECO:0008006" key="5">
    <source>
        <dbReference type="Google" id="ProtNLM"/>
    </source>
</evidence>
<dbReference type="EMBL" id="JAYGII010000050">
    <property type="protein sequence ID" value="MEA5446714.1"/>
    <property type="molecule type" value="Genomic_DNA"/>
</dbReference>
<evidence type="ECO:0000256" key="2">
    <source>
        <dbReference type="SAM" id="SignalP"/>
    </source>
</evidence>
<protein>
    <recommendedName>
        <fullName evidence="5">Secreted protein</fullName>
    </recommendedName>
</protein>
<reference evidence="3 4" key="1">
    <citation type="submission" date="2023-12" db="EMBL/GenBank/DDBJ databases">
        <title>Whole-genome sequencing of halo(alkali)philic microorganisms from hypersaline lakes.</title>
        <authorList>
            <person name="Sorokin D.Y."/>
            <person name="Merkel A.Y."/>
            <person name="Messina E."/>
            <person name="Yakimov M."/>
        </authorList>
    </citation>
    <scope>NUCLEOTIDE SEQUENCE [LARGE SCALE GENOMIC DNA]</scope>
    <source>
        <strain evidence="3 4">AB-CW1</strain>
    </source>
</reference>
<dbReference type="AlphaFoldDB" id="A0AAP6MKQ2"/>
<accession>A0AAP6MKQ2</accession>
<dbReference type="Proteomes" id="UP001302316">
    <property type="component" value="Unassembled WGS sequence"/>
</dbReference>
<feature type="chain" id="PRO_5042869395" description="Secreted protein" evidence="2">
    <location>
        <begin position="28"/>
        <end position="127"/>
    </location>
</feature>